<evidence type="ECO:0000259" key="2">
    <source>
        <dbReference type="SMART" id="SM01125"/>
    </source>
</evidence>
<dbReference type="AlphaFoldDB" id="A0A1D6LP98"/>
<proteinExistence type="predicted"/>
<dbReference type="PANTHER" id="PTHR23114:SF17">
    <property type="entry name" value="M7GPPPN-MRNA HYDROLASE"/>
    <property type="match status" value="1"/>
</dbReference>
<dbReference type="FunFam" id="1.10.10.1050:FF:000002">
    <property type="entry name" value="mRNA-decapping enzyme subunit 2"/>
    <property type="match status" value="1"/>
</dbReference>
<reference evidence="3" key="1">
    <citation type="submission" date="2015-12" db="EMBL/GenBank/DDBJ databases">
        <title>Update maize B73 reference genome by single molecule sequencing technologies.</title>
        <authorList>
            <consortium name="Maize Genome Sequencing Project"/>
            <person name="Ware D."/>
        </authorList>
    </citation>
    <scope>NUCLEOTIDE SEQUENCE</scope>
    <source>
        <tissue evidence="3">Seedling</tissue>
    </source>
</reference>
<dbReference type="GO" id="GO:0005737">
    <property type="term" value="C:cytoplasm"/>
    <property type="evidence" value="ECO:0007669"/>
    <property type="project" value="UniProtKB-SubCell"/>
</dbReference>
<dbReference type="GO" id="GO:0000290">
    <property type="term" value="P:deadenylation-dependent decapping of nuclear-transcribed mRNA"/>
    <property type="evidence" value="ECO:0007669"/>
    <property type="project" value="InterPro"/>
</dbReference>
<accession>A0A1D6LP98</accession>
<name>A0A1D6LP98_MAIZE</name>
<feature type="domain" description="mRNA decapping protein 2 Box A" evidence="2">
    <location>
        <begin position="21"/>
        <end position="105"/>
    </location>
</feature>
<dbReference type="SUPFAM" id="SSF140586">
    <property type="entry name" value="Dcp2 domain-like"/>
    <property type="match status" value="1"/>
</dbReference>
<dbReference type="SUPFAM" id="SSF55811">
    <property type="entry name" value="Nudix"/>
    <property type="match status" value="2"/>
</dbReference>
<dbReference type="EMBL" id="CM000782">
    <property type="protein sequence ID" value="AQK81325.1"/>
    <property type="molecule type" value="Genomic_DNA"/>
</dbReference>
<dbReference type="GO" id="GO:0000184">
    <property type="term" value="P:nuclear-transcribed mRNA catabolic process, nonsense-mediated decay"/>
    <property type="evidence" value="ECO:0007669"/>
    <property type="project" value="InterPro"/>
</dbReference>
<dbReference type="GO" id="GO:0030145">
    <property type="term" value="F:manganese ion binding"/>
    <property type="evidence" value="ECO:0007669"/>
    <property type="project" value="InterPro"/>
</dbReference>
<dbReference type="Pfam" id="PF05026">
    <property type="entry name" value="DCP2"/>
    <property type="match status" value="1"/>
</dbReference>
<sequence length="358" mass="40529">MTMAGGGGLNRSSSRGQLPPQELLDDLCSRFLLNVPKEELESFERILFLLEQAHWFYEDNSVEHNPNLKSLSFKDFTSLMFKSCTALRPYIAHLDDIYKDFNNYKFRVPVSGAIILDDTYERCLLVKGWKAGASWSFPRGKRNKDEEDHTCAVREVNFCLYHVHACSLFSFLSAPYNFFEAYCTCSDEIYYVLEETGCDVSRLLNLDDYIEVSIGQQRVRLYIITGVKRDTVFAPQTKKEISEISWHRIDDLLPASDDAVSRAVNGMKLYMVAPFLTGLKAWIATHPPPLHQKPETSARGTVWRAKGSSSGTTPVENPVAKAGSDVQHAADRPGCSFRNFRFDTASILQAMEASFLRT</sequence>
<dbReference type="InterPro" id="IPR036189">
    <property type="entry name" value="DCP2_BoxA_sf"/>
</dbReference>
<gene>
    <name evidence="3" type="ORF">ZEAMMB73_Zm00001d036540</name>
</gene>
<evidence type="ECO:0000256" key="1">
    <source>
        <dbReference type="ARBA" id="ARBA00023211"/>
    </source>
</evidence>
<evidence type="ECO:0000313" key="3">
    <source>
        <dbReference type="EMBL" id="AQK81325.1"/>
    </source>
</evidence>
<dbReference type="IntAct" id="A0A1D6LP98">
    <property type="interactions" value="5"/>
</dbReference>
<dbReference type="OMA" id="PIRLCFQ"/>
<dbReference type="InterPro" id="IPR007722">
    <property type="entry name" value="DCP2_BoxA"/>
</dbReference>
<dbReference type="PANTHER" id="PTHR23114">
    <property type="entry name" value="M7GPPPN-MRNA HYDROLASE"/>
    <property type="match status" value="1"/>
</dbReference>
<dbReference type="InterPro" id="IPR044099">
    <property type="entry name" value="Dcp2_NUDIX"/>
</dbReference>
<keyword evidence="1" id="KW-0464">Manganese</keyword>
<dbReference type="GO" id="GO:0140933">
    <property type="term" value="F:5'-(N(7)-methylguanosine 5'-triphospho)-[mRNA] hydrolase activity"/>
    <property type="evidence" value="ECO:0007669"/>
    <property type="project" value="InterPro"/>
</dbReference>
<dbReference type="Gene3D" id="3.90.79.10">
    <property type="entry name" value="Nucleoside Triphosphate Pyrophosphohydrolase"/>
    <property type="match status" value="1"/>
</dbReference>
<dbReference type="Gene3D" id="1.10.10.1050">
    <property type="entry name" value="Dcp2, box A domain"/>
    <property type="match status" value="1"/>
</dbReference>
<dbReference type="ExpressionAtlas" id="A0A1D6LP98">
    <property type="expression patterns" value="baseline and differential"/>
</dbReference>
<dbReference type="SMART" id="SM01125">
    <property type="entry name" value="DCP2"/>
    <property type="match status" value="1"/>
</dbReference>
<dbReference type="SMR" id="A0A1D6LP98"/>
<protein>
    <submittedName>
        <fullName evidence="3">mRNA-decapping enzyme subunit 2</fullName>
    </submittedName>
</protein>
<dbReference type="CDD" id="cd03672">
    <property type="entry name" value="NUDIX_Dcp2p_Nudt20"/>
    <property type="match status" value="1"/>
</dbReference>
<dbReference type="GO" id="GO:0003723">
    <property type="term" value="F:RNA binding"/>
    <property type="evidence" value="ECO:0007669"/>
    <property type="project" value="InterPro"/>
</dbReference>
<dbReference type="InterPro" id="IPR015797">
    <property type="entry name" value="NUDIX_hydrolase-like_dom_sf"/>
</dbReference>
<organism evidence="3">
    <name type="scientific">Zea mays</name>
    <name type="common">Maize</name>
    <dbReference type="NCBI Taxonomy" id="4577"/>
    <lineage>
        <taxon>Eukaryota</taxon>
        <taxon>Viridiplantae</taxon>
        <taxon>Streptophyta</taxon>
        <taxon>Embryophyta</taxon>
        <taxon>Tracheophyta</taxon>
        <taxon>Spermatophyta</taxon>
        <taxon>Magnoliopsida</taxon>
        <taxon>Liliopsida</taxon>
        <taxon>Poales</taxon>
        <taxon>Poaceae</taxon>
        <taxon>PACMAD clade</taxon>
        <taxon>Panicoideae</taxon>
        <taxon>Andropogonodae</taxon>
        <taxon>Andropogoneae</taxon>
        <taxon>Tripsacinae</taxon>
        <taxon>Zea</taxon>
    </lineage>
</organism>
<dbReference type="STRING" id="4577.A0A1D6LP98"/>